<keyword evidence="13" id="KW-1185">Reference proteome</keyword>
<evidence type="ECO:0000256" key="4">
    <source>
        <dbReference type="ARBA" id="ARBA00022833"/>
    </source>
</evidence>
<reference evidence="14" key="1">
    <citation type="submission" date="2025-08" db="UniProtKB">
        <authorList>
            <consortium name="RefSeq"/>
        </authorList>
    </citation>
    <scope>IDENTIFICATION</scope>
    <source>
        <tissue evidence="14">Liver</tissue>
    </source>
</reference>
<comment type="function">
    <text evidence="6">Specifically deaminates adenosine-37 to inosine in tRNA-Ala.</text>
</comment>
<dbReference type="EC" id="3.5.4.34" evidence="8"/>
<comment type="catalytic activity">
    <reaction evidence="11">
        <text>adenosine(37) in tRNA(Ala) + H2O + H(+) = inosine(37) in tRNA(Ala) + NH4(+)</text>
        <dbReference type="Rhea" id="RHEA:50968"/>
        <dbReference type="Rhea" id="RHEA-COMP:12855"/>
        <dbReference type="Rhea" id="RHEA-COMP:12856"/>
        <dbReference type="ChEBI" id="CHEBI:15377"/>
        <dbReference type="ChEBI" id="CHEBI:15378"/>
        <dbReference type="ChEBI" id="CHEBI:28938"/>
        <dbReference type="ChEBI" id="CHEBI:74411"/>
        <dbReference type="ChEBI" id="CHEBI:82852"/>
        <dbReference type="EC" id="3.5.4.34"/>
    </reaction>
</comment>
<organism evidence="13 14">
    <name type="scientific">Python bivittatus</name>
    <name type="common">Burmese python</name>
    <name type="synonym">Python molurus bivittatus</name>
    <dbReference type="NCBI Taxonomy" id="176946"/>
    <lineage>
        <taxon>Eukaryota</taxon>
        <taxon>Metazoa</taxon>
        <taxon>Chordata</taxon>
        <taxon>Craniata</taxon>
        <taxon>Vertebrata</taxon>
        <taxon>Euteleostomi</taxon>
        <taxon>Lepidosauria</taxon>
        <taxon>Squamata</taxon>
        <taxon>Bifurcata</taxon>
        <taxon>Unidentata</taxon>
        <taxon>Episquamata</taxon>
        <taxon>Toxicofera</taxon>
        <taxon>Serpentes</taxon>
        <taxon>Henophidia</taxon>
        <taxon>Pythonidae</taxon>
        <taxon>Python</taxon>
    </lineage>
</organism>
<dbReference type="PROSITE" id="PS50141">
    <property type="entry name" value="A_DEAMIN_EDITASE"/>
    <property type="match status" value="1"/>
</dbReference>
<evidence type="ECO:0000313" key="13">
    <source>
        <dbReference type="Proteomes" id="UP000695026"/>
    </source>
</evidence>
<evidence type="ECO:0000313" key="14">
    <source>
        <dbReference type="RefSeq" id="XP_007431840.2"/>
    </source>
</evidence>
<dbReference type="Proteomes" id="UP000695026">
    <property type="component" value="Unplaced"/>
</dbReference>
<comment type="similarity">
    <text evidence="7">Belongs to the ADAT1 family.</text>
</comment>
<evidence type="ECO:0000256" key="6">
    <source>
        <dbReference type="ARBA" id="ARBA00037784"/>
    </source>
</evidence>
<evidence type="ECO:0000259" key="12">
    <source>
        <dbReference type="PROSITE" id="PS50141"/>
    </source>
</evidence>
<evidence type="ECO:0000256" key="2">
    <source>
        <dbReference type="ARBA" id="ARBA00022723"/>
    </source>
</evidence>
<dbReference type="Pfam" id="PF02137">
    <property type="entry name" value="A_deamin"/>
    <property type="match status" value="1"/>
</dbReference>
<keyword evidence="3" id="KW-0378">Hydrolase</keyword>
<dbReference type="GeneID" id="103065006"/>
<name>A0A9F2W8H6_PYTBI</name>
<dbReference type="GO" id="GO:0046872">
    <property type="term" value="F:metal ion binding"/>
    <property type="evidence" value="ECO:0007669"/>
    <property type="project" value="UniProtKB-KW"/>
</dbReference>
<evidence type="ECO:0000256" key="7">
    <source>
        <dbReference type="ARBA" id="ARBA00038326"/>
    </source>
</evidence>
<sequence length="124" mass="14199">MGTGTKCIGQSEMRETGDVLNDSHAEVVAKRSFQRYLLHQLWLAAVGQEPSIFTLGTEKGKWVLKPHISFVFFTSHTPCKYCQNNLISMLDLEELLLSYSLVVLVDDLVWLHFIRVCVVERRES</sequence>
<dbReference type="PANTHER" id="PTHR46516">
    <property type="entry name" value="TRNA-SPECIFIC ADENOSINE DEAMINASE 1"/>
    <property type="match status" value="1"/>
</dbReference>
<evidence type="ECO:0000256" key="8">
    <source>
        <dbReference type="ARBA" id="ARBA00038940"/>
    </source>
</evidence>
<evidence type="ECO:0000256" key="3">
    <source>
        <dbReference type="ARBA" id="ARBA00022801"/>
    </source>
</evidence>
<dbReference type="GO" id="GO:0008033">
    <property type="term" value="P:tRNA processing"/>
    <property type="evidence" value="ECO:0007669"/>
    <property type="project" value="UniProtKB-KW"/>
</dbReference>
<evidence type="ECO:0000256" key="9">
    <source>
        <dbReference type="ARBA" id="ARBA00040502"/>
    </source>
</evidence>
<dbReference type="InterPro" id="IPR002466">
    <property type="entry name" value="A_deamin"/>
</dbReference>
<keyword evidence="1" id="KW-0819">tRNA processing</keyword>
<keyword evidence="2" id="KW-0479">Metal-binding</keyword>
<accession>A0A9F2W8H6</accession>
<comment type="cofactor">
    <cofactor evidence="5">
        <name>1D-myo-inositol hexakisphosphate</name>
        <dbReference type="ChEBI" id="CHEBI:58130"/>
    </cofactor>
</comment>
<dbReference type="AlphaFoldDB" id="A0A9F2W8H6"/>
<evidence type="ECO:0000256" key="10">
    <source>
        <dbReference type="ARBA" id="ARBA00041760"/>
    </source>
</evidence>
<protein>
    <recommendedName>
        <fullName evidence="9">tRNA-specific adenosine deaminase 1</fullName>
        <ecNumber evidence="8">3.5.4.34</ecNumber>
    </recommendedName>
    <alternativeName>
        <fullName evidence="10">tRNA-specific adenosine-37 deaminase</fullName>
    </alternativeName>
</protein>
<evidence type="ECO:0000256" key="5">
    <source>
        <dbReference type="ARBA" id="ARBA00037026"/>
    </source>
</evidence>
<feature type="domain" description="A to I editase" evidence="12">
    <location>
        <begin position="1"/>
        <end position="79"/>
    </location>
</feature>
<proteinExistence type="inferred from homology"/>
<dbReference type="OrthoDB" id="10268011at2759"/>
<evidence type="ECO:0000256" key="11">
    <source>
        <dbReference type="ARBA" id="ARBA00047635"/>
    </source>
</evidence>
<gene>
    <name evidence="14" type="primary">LOC103065006</name>
</gene>
<dbReference type="PANTHER" id="PTHR46516:SF1">
    <property type="entry name" value="TRNA-SPECIFIC ADENOSINE DEAMINASE 1"/>
    <property type="match status" value="1"/>
</dbReference>
<evidence type="ECO:0000256" key="1">
    <source>
        <dbReference type="ARBA" id="ARBA00022694"/>
    </source>
</evidence>
<dbReference type="GO" id="GO:0003723">
    <property type="term" value="F:RNA binding"/>
    <property type="evidence" value="ECO:0007669"/>
    <property type="project" value="InterPro"/>
</dbReference>
<dbReference type="GO" id="GO:0043829">
    <property type="term" value="F:tRNA-specific adenosine-37 deaminase activity"/>
    <property type="evidence" value="ECO:0007669"/>
    <property type="project" value="UniProtKB-EC"/>
</dbReference>
<keyword evidence="4" id="KW-0862">Zinc</keyword>
<dbReference type="RefSeq" id="XP_007431840.2">
    <property type="nucleotide sequence ID" value="XM_007431778.3"/>
</dbReference>
<dbReference type="KEGG" id="pbi:103065006"/>